<protein>
    <submittedName>
        <fullName evidence="2">Transcriptional regulator</fullName>
    </submittedName>
</protein>
<dbReference type="InterPro" id="IPR036388">
    <property type="entry name" value="WH-like_DNA-bd_sf"/>
</dbReference>
<sequence length="174" mass="19585">MSTMEKGKPTVSSDTRWLSEHEQEVWRALRELLWGFESAMDRQLIRDSELSAVEYSVLAALSEADDGVLRARDLARQLDWERSRLSHLLKRMETKGLVTRAECPSDLRGYNIMMTKAGRDAIVQAAPGHVSFVRENVFDPLTDEEREALLSAATKIQASIRDAGLWQNPGGQKG</sequence>
<dbReference type="Pfam" id="PF12802">
    <property type="entry name" value="MarR_2"/>
    <property type="match status" value="1"/>
</dbReference>
<dbReference type="SMART" id="SM00347">
    <property type="entry name" value="HTH_MARR"/>
    <property type="match status" value="1"/>
</dbReference>
<dbReference type="InterPro" id="IPR039422">
    <property type="entry name" value="MarR/SlyA-like"/>
</dbReference>
<dbReference type="Proteomes" id="UP001209654">
    <property type="component" value="Unassembled WGS sequence"/>
</dbReference>
<feature type="domain" description="HTH marR-type" evidence="1">
    <location>
        <begin position="22"/>
        <end position="158"/>
    </location>
</feature>
<reference evidence="2 3" key="1">
    <citation type="journal article" date="2023" name="Int. J. Syst. Evol. Microbiol.">
        <title>Arthrobacter mangrovi sp. nov., an actinobacterium isolated from the rhizosphere of a mangrove.</title>
        <authorList>
            <person name="Hamada M."/>
            <person name="Saitou S."/>
            <person name="Enomoto N."/>
            <person name="Nanri K."/>
            <person name="Hidaka K."/>
            <person name="Miura T."/>
            <person name="Tamura T."/>
        </authorList>
    </citation>
    <scope>NUCLEOTIDE SEQUENCE [LARGE SCALE GENOMIC DNA]</scope>
    <source>
        <strain evidence="2 3">NBRC 112813</strain>
    </source>
</reference>
<keyword evidence="3" id="KW-1185">Reference proteome</keyword>
<evidence type="ECO:0000313" key="3">
    <source>
        <dbReference type="Proteomes" id="UP001209654"/>
    </source>
</evidence>
<name>A0ABQ5MNL4_9MICC</name>
<gene>
    <name evidence="2" type="ORF">AHIS1636_00250</name>
</gene>
<comment type="caution">
    <text evidence="2">The sequence shown here is derived from an EMBL/GenBank/DDBJ whole genome shotgun (WGS) entry which is preliminary data.</text>
</comment>
<dbReference type="PANTHER" id="PTHR33164:SF99">
    <property type="entry name" value="MARR FAMILY REGULATORY PROTEIN"/>
    <property type="match status" value="1"/>
</dbReference>
<evidence type="ECO:0000313" key="2">
    <source>
        <dbReference type="EMBL" id="GLB65586.1"/>
    </source>
</evidence>
<dbReference type="SUPFAM" id="SSF46785">
    <property type="entry name" value="Winged helix' DNA-binding domain"/>
    <property type="match status" value="1"/>
</dbReference>
<organism evidence="2 3">
    <name type="scientific">Arthrobacter mangrovi</name>
    <dbReference type="NCBI Taxonomy" id="2966350"/>
    <lineage>
        <taxon>Bacteria</taxon>
        <taxon>Bacillati</taxon>
        <taxon>Actinomycetota</taxon>
        <taxon>Actinomycetes</taxon>
        <taxon>Micrococcales</taxon>
        <taxon>Micrococcaceae</taxon>
        <taxon>Arthrobacter</taxon>
    </lineage>
</organism>
<evidence type="ECO:0000259" key="1">
    <source>
        <dbReference type="PROSITE" id="PS50995"/>
    </source>
</evidence>
<dbReference type="InterPro" id="IPR000835">
    <property type="entry name" value="HTH_MarR-typ"/>
</dbReference>
<dbReference type="Gene3D" id="1.10.10.10">
    <property type="entry name" value="Winged helix-like DNA-binding domain superfamily/Winged helix DNA-binding domain"/>
    <property type="match status" value="1"/>
</dbReference>
<dbReference type="PRINTS" id="PR00598">
    <property type="entry name" value="HTHMARR"/>
</dbReference>
<dbReference type="PANTHER" id="PTHR33164">
    <property type="entry name" value="TRANSCRIPTIONAL REGULATOR, MARR FAMILY"/>
    <property type="match status" value="1"/>
</dbReference>
<proteinExistence type="predicted"/>
<dbReference type="PROSITE" id="PS50995">
    <property type="entry name" value="HTH_MARR_2"/>
    <property type="match status" value="1"/>
</dbReference>
<dbReference type="InterPro" id="IPR036390">
    <property type="entry name" value="WH_DNA-bd_sf"/>
</dbReference>
<dbReference type="EMBL" id="BRVS01000001">
    <property type="protein sequence ID" value="GLB65586.1"/>
    <property type="molecule type" value="Genomic_DNA"/>
</dbReference>
<accession>A0ABQ5MNL4</accession>